<dbReference type="PROSITE" id="PS00629">
    <property type="entry name" value="IMP_1"/>
    <property type="match status" value="1"/>
</dbReference>
<dbReference type="EMBL" id="QFNY01000436">
    <property type="protein sequence ID" value="PZO97270.1"/>
    <property type="molecule type" value="Genomic_DNA"/>
</dbReference>
<evidence type="ECO:0000256" key="4">
    <source>
        <dbReference type="ARBA" id="ARBA00041694"/>
    </source>
</evidence>
<feature type="binding site" evidence="6">
    <location>
        <position position="208"/>
    </location>
    <ligand>
        <name>Mg(2+)</name>
        <dbReference type="ChEBI" id="CHEBI:18420"/>
        <label>1</label>
        <note>catalytic</note>
    </ligand>
</feature>
<evidence type="ECO:0000313" key="7">
    <source>
        <dbReference type="EMBL" id="PZO97270.1"/>
    </source>
</evidence>
<dbReference type="GO" id="GO:0008441">
    <property type="term" value="F:3'(2'),5'-bisphosphate nucleotidase activity"/>
    <property type="evidence" value="ECO:0007669"/>
    <property type="project" value="UniProtKB-EC"/>
</dbReference>
<dbReference type="Gene3D" id="3.40.190.80">
    <property type="match status" value="1"/>
</dbReference>
<comment type="caution">
    <text evidence="7">The sequence shown here is derived from an EMBL/GenBank/DDBJ whole genome shotgun (WGS) entry which is preliminary data.</text>
</comment>
<protein>
    <recommendedName>
        <fullName evidence="4">3'(2'),5-bisphosphonucleoside 3'(2')-phosphohydrolase</fullName>
    </recommendedName>
    <alternativeName>
        <fullName evidence="5">DPNPase</fullName>
    </alternativeName>
</protein>
<comment type="cofactor">
    <cofactor evidence="6">
        <name>Mg(2+)</name>
        <dbReference type="ChEBI" id="CHEBI:18420"/>
    </cofactor>
</comment>
<dbReference type="Proteomes" id="UP000249451">
    <property type="component" value="Unassembled WGS sequence"/>
</dbReference>
<feature type="binding site" evidence="6">
    <location>
        <position position="93"/>
    </location>
    <ligand>
        <name>Mg(2+)</name>
        <dbReference type="ChEBI" id="CHEBI:18420"/>
        <label>2</label>
    </ligand>
</feature>
<evidence type="ECO:0000256" key="3">
    <source>
        <dbReference type="ARBA" id="ARBA00022842"/>
    </source>
</evidence>
<sequence>MTQGLGRGDALDDATLCARLARSTGDILTSIRTAGAPDPLLVDSDGLGKSGDKVAQAWIARVLSLHRPDDAILSEEAEDDPSRLDKSRVWVIDPLDGTREYASARNDWAVHIALAVDGEIVESAVGMPEMHTVYTAADYREGRAKADFGELNNRLVISQNSTPQIAVDVAEDLGMEITRLGSCGAKAMSVVRGDNDAYIHAGGQYEWDNAAPIGVALAAGLHCSRLDGTPATYNEPDPYLPDLVICRKEIAEDLLASIQKFL</sequence>
<keyword evidence="3 6" id="KW-0460">Magnesium</keyword>
<dbReference type="InterPro" id="IPR020583">
    <property type="entry name" value="Inositol_monoP_metal-BS"/>
</dbReference>
<name>A0A2W5ARQ8_9CORY</name>
<evidence type="ECO:0000313" key="8">
    <source>
        <dbReference type="Proteomes" id="UP000249451"/>
    </source>
</evidence>
<evidence type="ECO:0000256" key="1">
    <source>
        <dbReference type="ARBA" id="ARBA00001625"/>
    </source>
</evidence>
<dbReference type="GO" id="GO:0046872">
    <property type="term" value="F:metal ion binding"/>
    <property type="evidence" value="ECO:0007669"/>
    <property type="project" value="UniProtKB-KW"/>
</dbReference>
<dbReference type="CDD" id="cd01638">
    <property type="entry name" value="CysQ"/>
    <property type="match status" value="1"/>
</dbReference>
<dbReference type="GO" id="GO:0050427">
    <property type="term" value="P:3'-phosphoadenosine 5'-phosphosulfate metabolic process"/>
    <property type="evidence" value="ECO:0007669"/>
    <property type="project" value="TreeGrafter"/>
</dbReference>
<organism evidence="7 8">
    <name type="scientific">Corynebacterium urealyticum</name>
    <dbReference type="NCBI Taxonomy" id="43771"/>
    <lineage>
        <taxon>Bacteria</taxon>
        <taxon>Bacillati</taxon>
        <taxon>Actinomycetota</taxon>
        <taxon>Actinomycetes</taxon>
        <taxon>Mycobacteriales</taxon>
        <taxon>Corynebacteriaceae</taxon>
        <taxon>Corynebacterium</taxon>
    </lineage>
</organism>
<dbReference type="SUPFAM" id="SSF56655">
    <property type="entry name" value="Carbohydrate phosphatase"/>
    <property type="match status" value="1"/>
</dbReference>
<keyword evidence="2 6" id="KW-0479">Metal-binding</keyword>
<reference evidence="7 8" key="1">
    <citation type="submission" date="2017-11" db="EMBL/GenBank/DDBJ databases">
        <title>Infants hospitalized years apart are colonized by the same room-sourced microbial strains.</title>
        <authorList>
            <person name="Brooks B."/>
            <person name="Olm M.R."/>
            <person name="Firek B.A."/>
            <person name="Baker R."/>
            <person name="Thomas B.C."/>
            <person name="Morowitz M.J."/>
            <person name="Banfield J.F."/>
        </authorList>
    </citation>
    <scope>NUCLEOTIDE SEQUENCE [LARGE SCALE GENOMIC DNA]</scope>
    <source>
        <strain evidence="7">S2_012_000_R3_87</strain>
    </source>
</reference>
<dbReference type="Gene3D" id="3.30.540.10">
    <property type="entry name" value="Fructose-1,6-Bisphosphatase, subunit A, domain 1"/>
    <property type="match status" value="1"/>
</dbReference>
<feature type="binding site" evidence="6">
    <location>
        <position position="96"/>
    </location>
    <ligand>
        <name>Mg(2+)</name>
        <dbReference type="ChEBI" id="CHEBI:18420"/>
        <label>1</label>
        <note>catalytic</note>
    </ligand>
</feature>
<dbReference type="GO" id="GO:0000103">
    <property type="term" value="P:sulfate assimilation"/>
    <property type="evidence" value="ECO:0007669"/>
    <property type="project" value="TreeGrafter"/>
</dbReference>
<gene>
    <name evidence="7" type="ORF">DI609_13550</name>
</gene>
<feature type="binding site" evidence="6">
    <location>
        <position position="75"/>
    </location>
    <ligand>
        <name>Mg(2+)</name>
        <dbReference type="ChEBI" id="CHEBI:18420"/>
        <label>1</label>
        <note>catalytic</note>
    </ligand>
</feature>
<comment type="catalytic activity">
    <reaction evidence="1">
        <text>adenosine 3',5'-bisphosphate + H2O = AMP + phosphate</text>
        <dbReference type="Rhea" id="RHEA:10040"/>
        <dbReference type="ChEBI" id="CHEBI:15377"/>
        <dbReference type="ChEBI" id="CHEBI:43474"/>
        <dbReference type="ChEBI" id="CHEBI:58343"/>
        <dbReference type="ChEBI" id="CHEBI:456215"/>
        <dbReference type="EC" id="3.1.3.7"/>
    </reaction>
</comment>
<dbReference type="PANTHER" id="PTHR43028:SF5">
    <property type="entry name" value="3'(2'),5'-BISPHOSPHATE NUCLEOTIDASE 1"/>
    <property type="match status" value="1"/>
</dbReference>
<dbReference type="Pfam" id="PF00459">
    <property type="entry name" value="Inositol_P"/>
    <property type="match status" value="1"/>
</dbReference>
<dbReference type="InterPro" id="IPR050725">
    <property type="entry name" value="CysQ/Inositol_MonoPase"/>
</dbReference>
<evidence type="ECO:0000256" key="5">
    <source>
        <dbReference type="ARBA" id="ARBA00042530"/>
    </source>
</evidence>
<dbReference type="AlphaFoldDB" id="A0A2W5ARQ8"/>
<feature type="binding site" evidence="6">
    <location>
        <position position="95"/>
    </location>
    <ligand>
        <name>Mg(2+)</name>
        <dbReference type="ChEBI" id="CHEBI:18420"/>
        <label>1</label>
        <note>catalytic</note>
    </ligand>
</feature>
<accession>A0A2W5ARQ8</accession>
<proteinExistence type="predicted"/>
<dbReference type="PANTHER" id="PTHR43028">
    <property type="entry name" value="3'(2'),5'-BISPHOSPHATE NUCLEOTIDASE 1"/>
    <property type="match status" value="1"/>
</dbReference>
<dbReference type="InterPro" id="IPR000760">
    <property type="entry name" value="Inositol_monophosphatase-like"/>
</dbReference>
<evidence type="ECO:0000256" key="6">
    <source>
        <dbReference type="PIRSR" id="PIRSR600760-2"/>
    </source>
</evidence>
<evidence type="ECO:0000256" key="2">
    <source>
        <dbReference type="ARBA" id="ARBA00022723"/>
    </source>
</evidence>